<proteinExistence type="predicted"/>
<comment type="caution">
    <text evidence="1">The sequence shown here is derived from an EMBL/GenBank/DDBJ whole genome shotgun (WGS) entry which is preliminary data.</text>
</comment>
<dbReference type="GO" id="GO:0016829">
    <property type="term" value="F:lyase activity"/>
    <property type="evidence" value="ECO:0007669"/>
    <property type="project" value="InterPro"/>
</dbReference>
<dbReference type="Pfam" id="PF06314">
    <property type="entry name" value="ADC"/>
    <property type="match status" value="1"/>
</dbReference>
<dbReference type="Proteomes" id="UP000605201">
    <property type="component" value="Unassembled WGS sequence"/>
</dbReference>
<dbReference type="SUPFAM" id="SSF160104">
    <property type="entry name" value="Acetoacetate decarboxylase-like"/>
    <property type="match status" value="1"/>
</dbReference>
<name>A0A8J6TMB3_9BACT</name>
<gene>
    <name evidence="1" type="ORF">H8D96_20740</name>
</gene>
<accession>A0A8J6TMB3</accession>
<protein>
    <submittedName>
        <fullName evidence="1">Acetoacetate decarboxylase family protein</fullName>
    </submittedName>
</protein>
<organism evidence="1 2">
    <name type="scientific">Candidatus Desulfatibia vada</name>
    <dbReference type="NCBI Taxonomy" id="2841696"/>
    <lineage>
        <taxon>Bacteria</taxon>
        <taxon>Pseudomonadati</taxon>
        <taxon>Thermodesulfobacteriota</taxon>
        <taxon>Desulfobacteria</taxon>
        <taxon>Desulfobacterales</taxon>
        <taxon>Desulfobacterales incertae sedis</taxon>
        <taxon>Candidatus Desulfatibia</taxon>
    </lineage>
</organism>
<dbReference type="AlphaFoldDB" id="A0A8J6TMB3"/>
<dbReference type="EMBL" id="JACNIG010000420">
    <property type="protein sequence ID" value="MBC8434344.1"/>
    <property type="molecule type" value="Genomic_DNA"/>
</dbReference>
<dbReference type="InterPro" id="IPR023375">
    <property type="entry name" value="ADC_dom_sf"/>
</dbReference>
<dbReference type="Gene3D" id="2.40.400.10">
    <property type="entry name" value="Acetoacetate decarboxylase-like"/>
    <property type="match status" value="1"/>
</dbReference>
<reference evidence="1 2" key="1">
    <citation type="submission" date="2020-08" db="EMBL/GenBank/DDBJ databases">
        <title>Bridging the membrane lipid divide: bacteria of the FCB group superphylum have the potential to synthesize archaeal ether lipids.</title>
        <authorList>
            <person name="Villanueva L."/>
            <person name="Von Meijenfeldt F.A.B."/>
            <person name="Westbye A.B."/>
            <person name="Yadav S."/>
            <person name="Hopmans E.C."/>
            <person name="Dutilh B.E."/>
            <person name="Sinninghe Damste J.S."/>
        </authorList>
    </citation>
    <scope>NUCLEOTIDE SEQUENCE [LARGE SCALE GENOMIC DNA]</scope>
    <source>
        <strain evidence="1">NIOZ-UU17</strain>
    </source>
</reference>
<sequence>MTSEFFKGVKQWPMEGEGGSGKLPCFYYDNTAFTAIYTASTAKVRNLLPKSQMNPVELMPGKCLVSFTAFEYRETDIDPYNEFSVAFLITYNKPQIPGITAGWQMMRRHFHAYVWKLPVTTEIARYGGVELYGYPKFIADIDFIPEESSISCELSEGGNHILTLKGKVLPTGRGKVTRYTTYSVLEDIPLVANVFINPVEHVEVRDKAAATLELGPEHDIANALREIDLSPAPITYQYSPKTEAILFGGRNLMDD</sequence>
<dbReference type="InterPro" id="IPR010451">
    <property type="entry name" value="Acetoacetate_decarboxylase"/>
</dbReference>
<evidence type="ECO:0000313" key="2">
    <source>
        <dbReference type="Proteomes" id="UP000605201"/>
    </source>
</evidence>
<evidence type="ECO:0000313" key="1">
    <source>
        <dbReference type="EMBL" id="MBC8434344.1"/>
    </source>
</evidence>